<dbReference type="AlphaFoldDB" id="A0A429XY03"/>
<proteinExistence type="predicted"/>
<sequence length="332" mass="40454">MESHKKLFYQKQSIQFNEHFIIDWVRQEVFHGNKDNISRTKYYQKFFLANPEIAWSFLASMVSRNTGWNMGDLYGETIPKILDAKTRKRLFLTLERANWIIFKDAIPQLLIYKWSKKLKRPLFHLLDHFFVSGFMQKEWREFWKNGDRKRLMYALIVNEQHMIHKPVILHPFYKEKIFHSAFFALHELLHFNFVVFPTIQGELYGESVVKFKKVWKRIELGKRLSSILFDVDLYPHFYNFALKIEPTGSRYDYERYTYSGNKRSTPFIRAVLPVIEHHSRKIEDWSLKYSLQPDWAEDPRMKKSVALTSWYYKKQEQLQRYYHVKQLITKRR</sequence>
<dbReference type="RefSeq" id="WP_126051025.1">
    <property type="nucleotide sequence ID" value="NZ_QYTV02000005.1"/>
</dbReference>
<comment type="caution">
    <text evidence="1">The sequence shown here is derived from an EMBL/GenBank/DDBJ whole genome shotgun (WGS) entry which is preliminary data.</text>
</comment>
<dbReference type="Proteomes" id="UP000287156">
    <property type="component" value="Unassembled WGS sequence"/>
</dbReference>
<organism evidence="1 2">
    <name type="scientific">Siminovitchia acidinfaciens</name>
    <dbReference type="NCBI Taxonomy" id="2321395"/>
    <lineage>
        <taxon>Bacteria</taxon>
        <taxon>Bacillati</taxon>
        <taxon>Bacillota</taxon>
        <taxon>Bacilli</taxon>
        <taxon>Bacillales</taxon>
        <taxon>Bacillaceae</taxon>
        <taxon>Siminovitchia</taxon>
    </lineage>
</organism>
<protein>
    <submittedName>
        <fullName evidence="1">DUF2515 domain-containing protein</fullName>
    </submittedName>
</protein>
<gene>
    <name evidence="1" type="ORF">D4T97_012180</name>
</gene>
<dbReference type="InterPro" id="IPR019658">
    <property type="entry name" value="DUF2515"/>
</dbReference>
<name>A0A429XY03_9BACI</name>
<keyword evidence="2" id="KW-1185">Reference proteome</keyword>
<evidence type="ECO:0000313" key="1">
    <source>
        <dbReference type="EMBL" id="RST73635.1"/>
    </source>
</evidence>
<dbReference type="OrthoDB" id="2690514at2"/>
<accession>A0A429XY03</accession>
<dbReference type="EMBL" id="QYTV02000005">
    <property type="protein sequence ID" value="RST73635.1"/>
    <property type="molecule type" value="Genomic_DNA"/>
</dbReference>
<reference evidence="1" key="1">
    <citation type="submission" date="2018-12" db="EMBL/GenBank/DDBJ databases">
        <authorList>
            <person name="Sun L."/>
            <person name="Chen Z."/>
        </authorList>
    </citation>
    <scope>NUCLEOTIDE SEQUENCE [LARGE SCALE GENOMIC DNA]</scope>
    <source>
        <strain evidence="1">3-2-2</strain>
    </source>
</reference>
<evidence type="ECO:0000313" key="2">
    <source>
        <dbReference type="Proteomes" id="UP000287156"/>
    </source>
</evidence>
<dbReference type="Pfam" id="PF10720">
    <property type="entry name" value="DUF2515"/>
    <property type="match status" value="1"/>
</dbReference>